<dbReference type="OrthoDB" id="980086at2"/>
<sequence length="577" mass="66835">MWNSLSLENKEWWIVVILVGLLLLAVFIWKEWKGKPDRRFYINSFLGFVAILCLSFLVLRPTYLQKVRGEAVLLTEGYQKEILDSLKKNNRRISEIEYRPGMDLSSKLDSIEHLFIMGHGVRESDLWQLKSDNVTFLPSQISEGIIKLKYNQNESAGSDLMVQGIYRNQNARMKLTLKGPGENTLDSISFLNKGDHHFKLKTNLKVDGKFLYHITEQDSAENIINTEALPVIVTANKPLKILIVNEFPSFETKYLKNFLSEEGHEVTVKTKLTKQQYKFEYFNTDQVAIYSLNRENIGMFDLMVFDDQSLKNLSKSERNILMEQVSARGLGVFVQQTGNNFQSKNSLGQLNTLPDEQTQVKLDMGSNPVLEKYHVQFDSMGLMGMIIGNYGYSLQIGQGHIGSTFLKNTYQLLLDGKDSDYRELWSSLINGIRKRSEKSAQFHSDSYWASVNEPFHFSFFSSELDPKIRVEKQYQVPLIKNSVVSDEWMGTVYPKRAGWHQLQSESDSSSSLNYYVMEEGLWKSLTDYNTLKRNKRFFSKNPSKIQEKFLPQRISPIWFLTIFILVMGYLWLEPKLR</sequence>
<proteinExistence type="predicted"/>
<protein>
    <submittedName>
        <fullName evidence="1">Uncharacterized protein</fullName>
    </submittedName>
</protein>
<accession>A0A223V5F0</accession>
<evidence type="ECO:0000313" key="1">
    <source>
        <dbReference type="EMBL" id="ASV30645.1"/>
    </source>
</evidence>
<name>A0A223V5F0_9FLAO</name>
<dbReference type="EMBL" id="CP022957">
    <property type="protein sequence ID" value="ASV30645.1"/>
    <property type="molecule type" value="Genomic_DNA"/>
</dbReference>
<organism evidence="1 2">
    <name type="scientific">Maribacter cobaltidurans</name>
    <dbReference type="NCBI Taxonomy" id="1178778"/>
    <lineage>
        <taxon>Bacteria</taxon>
        <taxon>Pseudomonadati</taxon>
        <taxon>Bacteroidota</taxon>
        <taxon>Flavobacteriia</taxon>
        <taxon>Flavobacteriales</taxon>
        <taxon>Flavobacteriaceae</taxon>
        <taxon>Maribacter</taxon>
    </lineage>
</organism>
<reference evidence="1 2" key="1">
    <citation type="submission" date="2017-08" db="EMBL/GenBank/DDBJ databases">
        <title>The complete genome sequence of Maribacter sp. B1, isolated from deep-sea sediment.</title>
        <authorList>
            <person name="Wu Y.-H."/>
            <person name="Cheng H."/>
            <person name="Xu X.-W."/>
        </authorList>
    </citation>
    <scope>NUCLEOTIDE SEQUENCE [LARGE SCALE GENOMIC DNA]</scope>
    <source>
        <strain evidence="1 2">B1</strain>
    </source>
</reference>
<gene>
    <name evidence="1" type="ORF">CJ263_10710</name>
</gene>
<dbReference type="KEGG" id="marb:CJ263_10710"/>
<evidence type="ECO:0000313" key="2">
    <source>
        <dbReference type="Proteomes" id="UP000215244"/>
    </source>
</evidence>
<dbReference type="AlphaFoldDB" id="A0A223V5F0"/>
<keyword evidence="2" id="KW-1185">Reference proteome</keyword>
<dbReference type="Proteomes" id="UP000215244">
    <property type="component" value="Chromosome"/>
</dbReference>